<sequence length="323" mass="37157">MNNQLIDRMNFLGAKRAPFFFMIDYRGESGKVIPLDELDHNSIRFDFNGMRNHSELNNSHRDDILLKSHPHSLEYFQKAFHIVRDGLNHGDSFLTNLTMKTPVDVSVDLQTVFENVKAKYRLWYRNHFVCFSPEIFVQIKDHTISSFPMKGTIDANVPDAFNIIMNDPKELSEHFTIVDLIRNDLSSVSQNVMVEKFRYIDRVETQNGALLQVSSHIKGELEDDWHSNIGNIFNKLLPAGSITGAPKKRTCEIIEEAEKSKRGYYTGVSGIYDGESLDSMVMIRFIAEEGDRYFFHSGGGITAMSDLESEYEEMKNKIYVPIY</sequence>
<reference evidence="1" key="1">
    <citation type="submission" date="2021-08" db="EMBL/GenBank/DDBJ databases">
        <title>Novel anaerobic bacterium isolated from sea squirt in East Sea, Republic of Korea.</title>
        <authorList>
            <person name="Nguyen T.H."/>
            <person name="Li Z."/>
            <person name="Lee Y.-J."/>
            <person name="Ko J."/>
            <person name="Kim S.-G."/>
        </authorList>
    </citation>
    <scope>NUCLEOTIDE SEQUENCE</scope>
    <source>
        <strain evidence="1">KCTC 25031</strain>
    </source>
</reference>
<dbReference type="EMBL" id="CP081303">
    <property type="protein sequence ID" value="QZE13649.1"/>
    <property type="molecule type" value="Genomic_DNA"/>
</dbReference>
<accession>A0AC61NDR4</accession>
<evidence type="ECO:0000313" key="2">
    <source>
        <dbReference type="Proteomes" id="UP000826212"/>
    </source>
</evidence>
<keyword evidence="2" id="KW-1185">Reference proteome</keyword>
<dbReference type="Proteomes" id="UP000826212">
    <property type="component" value="Chromosome"/>
</dbReference>
<gene>
    <name evidence="1" type="ORF">K4L44_13910</name>
</gene>
<proteinExistence type="predicted"/>
<organism evidence="1 2">
    <name type="scientific">Halosquirtibacter laminarini</name>
    <dbReference type="NCBI Taxonomy" id="3374600"/>
    <lineage>
        <taxon>Bacteria</taxon>
        <taxon>Pseudomonadati</taxon>
        <taxon>Bacteroidota</taxon>
        <taxon>Bacteroidia</taxon>
        <taxon>Marinilabiliales</taxon>
        <taxon>Prolixibacteraceae</taxon>
        <taxon>Halosquirtibacter</taxon>
    </lineage>
</organism>
<keyword evidence="1" id="KW-0808">Transferase</keyword>
<protein>
    <submittedName>
        <fullName evidence="1">Aminodeoxychorismate synthase component I</fullName>
        <ecNumber evidence="1">2.6.1.85</ecNumber>
    </submittedName>
</protein>
<name>A0AC61NDR4_9BACT</name>
<evidence type="ECO:0000313" key="1">
    <source>
        <dbReference type="EMBL" id="QZE13649.1"/>
    </source>
</evidence>
<dbReference type="EC" id="2.6.1.85" evidence="1"/>
<keyword evidence="1" id="KW-0032">Aminotransferase</keyword>